<keyword evidence="1" id="KW-0812">Transmembrane</keyword>
<dbReference type="InterPro" id="IPR012667">
    <property type="entry name" value="CbtB_put"/>
</dbReference>
<reference evidence="2 3" key="1">
    <citation type="submission" date="2019-07" db="EMBL/GenBank/DDBJ databases">
        <title>Whole genome shotgun sequence of Acetobacter oeni NBRC 105207.</title>
        <authorList>
            <person name="Hosoyama A."/>
            <person name="Uohara A."/>
            <person name="Ohji S."/>
            <person name="Ichikawa N."/>
        </authorList>
    </citation>
    <scope>NUCLEOTIDE SEQUENCE [LARGE SCALE GENOMIC DNA]</scope>
    <source>
        <strain evidence="2 3">NBRC 105207</strain>
    </source>
</reference>
<sequence>MSHGFSSSFPASSTVPDAIPLRALVPWAVFGLLLAAMMLYFVGAEQGATSLIAGHAVHEFVHDGRHLLGFPCH</sequence>
<keyword evidence="1" id="KW-1133">Transmembrane helix</keyword>
<dbReference type="RefSeq" id="WP_146888154.1">
    <property type="nucleotide sequence ID" value="NZ_BJYG01000021.1"/>
</dbReference>
<dbReference type="Pfam" id="PF09489">
    <property type="entry name" value="CbtB"/>
    <property type="match status" value="1"/>
</dbReference>
<gene>
    <name evidence="2" type="ORF">AOE01nite_17420</name>
</gene>
<name>A0A511XKS4_9PROT</name>
<proteinExistence type="predicted"/>
<dbReference type="OrthoDB" id="122519at2"/>
<keyword evidence="1" id="KW-0472">Membrane</keyword>
<evidence type="ECO:0000313" key="2">
    <source>
        <dbReference type="EMBL" id="GEN63518.1"/>
    </source>
</evidence>
<evidence type="ECO:0000256" key="1">
    <source>
        <dbReference type="SAM" id="Phobius"/>
    </source>
</evidence>
<protein>
    <submittedName>
        <fullName evidence="2">Cobalt transporter</fullName>
    </submittedName>
</protein>
<evidence type="ECO:0000313" key="3">
    <source>
        <dbReference type="Proteomes" id="UP000321746"/>
    </source>
</evidence>
<accession>A0A511XKS4</accession>
<organism evidence="2 3">
    <name type="scientific">Acetobacter oeni</name>
    <dbReference type="NCBI Taxonomy" id="304077"/>
    <lineage>
        <taxon>Bacteria</taxon>
        <taxon>Pseudomonadati</taxon>
        <taxon>Pseudomonadota</taxon>
        <taxon>Alphaproteobacteria</taxon>
        <taxon>Acetobacterales</taxon>
        <taxon>Acetobacteraceae</taxon>
        <taxon>Acetobacter</taxon>
    </lineage>
</organism>
<comment type="caution">
    <text evidence="2">The sequence shown here is derived from an EMBL/GenBank/DDBJ whole genome shotgun (WGS) entry which is preliminary data.</text>
</comment>
<keyword evidence="3" id="KW-1185">Reference proteome</keyword>
<dbReference type="AlphaFoldDB" id="A0A511XKS4"/>
<dbReference type="Proteomes" id="UP000321746">
    <property type="component" value="Unassembled WGS sequence"/>
</dbReference>
<feature type="transmembrane region" description="Helical" evidence="1">
    <location>
        <begin position="24"/>
        <end position="42"/>
    </location>
</feature>
<dbReference type="EMBL" id="BJYG01000021">
    <property type="protein sequence ID" value="GEN63518.1"/>
    <property type="molecule type" value="Genomic_DNA"/>
</dbReference>